<dbReference type="InterPro" id="IPR036047">
    <property type="entry name" value="F-box-like_dom_sf"/>
</dbReference>
<organism evidence="1 2">
    <name type="scientific">Knufia fluminis</name>
    <dbReference type="NCBI Taxonomy" id="191047"/>
    <lineage>
        <taxon>Eukaryota</taxon>
        <taxon>Fungi</taxon>
        <taxon>Dikarya</taxon>
        <taxon>Ascomycota</taxon>
        <taxon>Pezizomycotina</taxon>
        <taxon>Eurotiomycetes</taxon>
        <taxon>Chaetothyriomycetidae</taxon>
        <taxon>Chaetothyriales</taxon>
        <taxon>Trichomeriaceae</taxon>
        <taxon>Knufia</taxon>
    </lineage>
</organism>
<protein>
    <recommendedName>
        <fullName evidence="3">F-box domain-containing protein</fullName>
    </recommendedName>
</protein>
<dbReference type="EMBL" id="JAKLMC020000005">
    <property type="protein sequence ID" value="KAK5955916.1"/>
    <property type="molecule type" value="Genomic_DNA"/>
</dbReference>
<keyword evidence="2" id="KW-1185">Reference proteome</keyword>
<gene>
    <name evidence="1" type="ORF">OHC33_002489</name>
</gene>
<dbReference type="Proteomes" id="UP001316803">
    <property type="component" value="Unassembled WGS sequence"/>
</dbReference>
<sequence length="425" mass="47846">MQSAMDNLPNEVLLEILVRVPYLGDQCQVLRDVCPHWDGLLDQDTSRRKIAQVQFPTFYDLNEILQPAPAYGWGHLNALQAKVDRNYAWLAILPQTSVDPEILDTAVALADAIAGYKRVLQPSPPTDPIDSAFCTSLNLAKLVSSVLSPESLIILRYLNVLADEALQVKHNKDPFGHFSAQGYSDVEVHALCLLRSLLSESGMLSMLAEPRQLYLRADRVQSMFNDHYERAEELLAHLEDTDLDIYGCRDAMMLHLATDQILKYNICAYEERLMLADSPIASLEDKTVEKPVDNLLNYLLEDLGLEDDVGGLADAPINPENPIFAQPPTGASSATQDNDQQTITKLARACRTSRYINIKIRGLVDDKQRGKELHNRIEVKQMAARMKAEFNKIARMTTDEMRVMANEQLEEFGLTEWPESPYLAF</sequence>
<accession>A0AAN8FCS1</accession>
<reference evidence="1 2" key="1">
    <citation type="submission" date="2022-12" db="EMBL/GenBank/DDBJ databases">
        <title>Genomic features and morphological characterization of a novel Knufia sp. strain isolated from spacecraft assembly facility.</title>
        <authorList>
            <person name="Teixeira M."/>
            <person name="Chander A.M."/>
            <person name="Stajich J.E."/>
            <person name="Venkateswaran K."/>
        </authorList>
    </citation>
    <scope>NUCLEOTIDE SEQUENCE [LARGE SCALE GENOMIC DNA]</scope>
    <source>
        <strain evidence="1 2">FJI-L2-BK-P2</strain>
    </source>
</reference>
<dbReference type="AlphaFoldDB" id="A0AAN8FCS1"/>
<comment type="caution">
    <text evidence="1">The sequence shown here is derived from an EMBL/GenBank/DDBJ whole genome shotgun (WGS) entry which is preliminary data.</text>
</comment>
<evidence type="ECO:0000313" key="1">
    <source>
        <dbReference type="EMBL" id="KAK5955916.1"/>
    </source>
</evidence>
<evidence type="ECO:0008006" key="3">
    <source>
        <dbReference type="Google" id="ProtNLM"/>
    </source>
</evidence>
<dbReference type="SUPFAM" id="SSF81383">
    <property type="entry name" value="F-box domain"/>
    <property type="match status" value="1"/>
</dbReference>
<evidence type="ECO:0000313" key="2">
    <source>
        <dbReference type="Proteomes" id="UP001316803"/>
    </source>
</evidence>
<proteinExistence type="predicted"/>
<dbReference type="Gene3D" id="1.20.1280.50">
    <property type="match status" value="1"/>
</dbReference>
<name>A0AAN8FCS1_9EURO</name>